<dbReference type="Gene3D" id="1.20.1420.60">
    <property type="match status" value="1"/>
</dbReference>
<feature type="domain" description="DNA mimic protein DMP19 C-terminal" evidence="1">
    <location>
        <begin position="101"/>
        <end position="205"/>
    </location>
</feature>
<dbReference type="Gene3D" id="3.30.2020.40">
    <property type="entry name" value="Uncharacterised protein PF10387, DUF2442"/>
    <property type="match status" value="1"/>
</dbReference>
<evidence type="ECO:0000313" key="2">
    <source>
        <dbReference type="EMBL" id="CAA2109507.1"/>
    </source>
</evidence>
<dbReference type="Pfam" id="PF10387">
    <property type="entry name" value="DUF2442"/>
    <property type="match status" value="1"/>
</dbReference>
<organism evidence="2">
    <name type="scientific">Variovorax paradoxus</name>
    <dbReference type="NCBI Taxonomy" id="34073"/>
    <lineage>
        <taxon>Bacteria</taxon>
        <taxon>Pseudomonadati</taxon>
        <taxon>Pseudomonadota</taxon>
        <taxon>Betaproteobacteria</taxon>
        <taxon>Burkholderiales</taxon>
        <taxon>Comamonadaceae</taxon>
        <taxon>Variovorax</taxon>
    </lineage>
</organism>
<dbReference type="EMBL" id="LR743508">
    <property type="protein sequence ID" value="CAA2109507.1"/>
    <property type="molecule type" value="Genomic_DNA"/>
</dbReference>
<dbReference type="InterPro" id="IPR025402">
    <property type="entry name" value="DMP19_C"/>
</dbReference>
<dbReference type="RefSeq" id="WP_339093461.1">
    <property type="nucleotide sequence ID" value="NZ_LR743508.1"/>
</dbReference>
<name>A0A679JQD7_VARPD</name>
<evidence type="ECO:0000259" key="1">
    <source>
        <dbReference type="Pfam" id="PF14300"/>
    </source>
</evidence>
<reference evidence="2" key="1">
    <citation type="submission" date="2019-12" db="EMBL/GenBank/DDBJ databases">
        <authorList>
            <person name="Cremers G."/>
        </authorList>
    </citation>
    <scope>NUCLEOTIDE SEQUENCE</scope>
    <source>
        <strain evidence="2">Vvax</strain>
    </source>
</reference>
<proteinExistence type="predicted"/>
<protein>
    <recommendedName>
        <fullName evidence="1">DNA mimic protein DMP19 C-terminal domain-containing protein</fullName>
    </recommendedName>
</protein>
<dbReference type="InterPro" id="IPR018841">
    <property type="entry name" value="DUF2442"/>
</dbReference>
<dbReference type="Pfam" id="PF14300">
    <property type="entry name" value="DMP19"/>
    <property type="match status" value="1"/>
</dbReference>
<accession>A0A679JQD7</accession>
<dbReference type="AlphaFoldDB" id="A0A679JQD7"/>
<gene>
    <name evidence="2" type="ORF">VVAX_05778</name>
</gene>
<sequence length="226" mass="25092">MADDIAAALRIERVALDTDHLQLTLSNGSEHSRPYRLHSVLQKATSAQRAQWVLVDGGCGIAWPALANSGEAGLINMYDVAWEASYDAAMDLLKEAGWKLDALPSREQDLCALWRLEADMNNGGFIQFFGNWGEANCRIALDALRKIGAHQALAIVQRQRDILQRLEDDPRLESMQDIYRLLTEAESEELEELDQAFWEYPDRLAPLGLACYGLTPGSPLAGVARP</sequence>